<dbReference type="InterPro" id="IPR014284">
    <property type="entry name" value="RNA_pol_sigma-70_dom"/>
</dbReference>
<dbReference type="PROSITE" id="PS01063">
    <property type="entry name" value="SIGMA70_ECF"/>
    <property type="match status" value="1"/>
</dbReference>
<dbReference type="PANTHER" id="PTHR43133">
    <property type="entry name" value="RNA POLYMERASE ECF-TYPE SIGMA FACTO"/>
    <property type="match status" value="1"/>
</dbReference>
<dbReference type="Gene3D" id="1.10.1740.10">
    <property type="match status" value="1"/>
</dbReference>
<evidence type="ECO:0000256" key="2">
    <source>
        <dbReference type="ARBA" id="ARBA00023015"/>
    </source>
</evidence>
<evidence type="ECO:0000313" key="11">
    <source>
        <dbReference type="Proteomes" id="UP000180175"/>
    </source>
</evidence>
<dbReference type="EMBL" id="LQXD01000159">
    <property type="protein sequence ID" value="OIJ08734.1"/>
    <property type="molecule type" value="Genomic_DNA"/>
</dbReference>
<dbReference type="OrthoDB" id="2470848at2"/>
<protein>
    <recommendedName>
        <fullName evidence="6">RNA polymerase sigma factor</fullName>
    </recommendedName>
</protein>
<dbReference type="InterPro" id="IPR013325">
    <property type="entry name" value="RNA_pol_sigma_r2"/>
</dbReference>
<evidence type="ECO:0000256" key="6">
    <source>
        <dbReference type="RuleBase" id="RU000716"/>
    </source>
</evidence>
<dbReference type="SUPFAM" id="SSF88659">
    <property type="entry name" value="Sigma3 and sigma4 domains of RNA polymerase sigma factors"/>
    <property type="match status" value="1"/>
</dbReference>
<dbReference type="GO" id="GO:0016987">
    <property type="term" value="F:sigma factor activity"/>
    <property type="evidence" value="ECO:0007669"/>
    <property type="project" value="UniProtKB-KW"/>
</dbReference>
<organism evidence="9 11">
    <name type="scientific">Anaerobacillus isosaccharinicus</name>
    <dbReference type="NCBI Taxonomy" id="1532552"/>
    <lineage>
        <taxon>Bacteria</taxon>
        <taxon>Bacillati</taxon>
        <taxon>Bacillota</taxon>
        <taxon>Bacilli</taxon>
        <taxon>Bacillales</taxon>
        <taxon>Bacillaceae</taxon>
        <taxon>Anaerobacillus</taxon>
    </lineage>
</organism>
<dbReference type="Gene3D" id="1.10.10.10">
    <property type="entry name" value="Winged helix-like DNA-binding domain superfamily/Winged helix DNA-binding domain"/>
    <property type="match status" value="1"/>
</dbReference>
<reference evidence="10 11" key="3">
    <citation type="journal article" date="2019" name="Int. J. Syst. Evol. Microbiol.">
        <title>Anaerobacillus isosaccharinicus sp. nov., an alkaliphilic bacterium which degrades isosaccharinic acid.</title>
        <authorList>
            <person name="Bassil N.M."/>
            <person name="Lloyd J.R."/>
        </authorList>
    </citation>
    <scope>NUCLEOTIDE SEQUENCE [LARGE SCALE GENOMIC DNA]</scope>
    <source>
        <strain evidence="10 11">NB2006</strain>
    </source>
</reference>
<evidence type="ECO:0000259" key="7">
    <source>
        <dbReference type="Pfam" id="PF04542"/>
    </source>
</evidence>
<reference evidence="10" key="4">
    <citation type="submission" date="2020-10" db="EMBL/GenBank/DDBJ databases">
        <authorList>
            <person name="Bassil N.M."/>
            <person name="Lloyd J.R."/>
        </authorList>
    </citation>
    <scope>NUCLEOTIDE SEQUENCE</scope>
    <source>
        <strain evidence="10">NB2006</strain>
    </source>
</reference>
<keyword evidence="5 6" id="KW-0804">Transcription</keyword>
<keyword evidence="3 6" id="KW-0731">Sigma factor</keyword>
<dbReference type="PANTHER" id="PTHR43133:SF60">
    <property type="entry name" value="RNA POLYMERASE SIGMA FACTOR SIGV"/>
    <property type="match status" value="1"/>
</dbReference>
<dbReference type="InterPro" id="IPR039425">
    <property type="entry name" value="RNA_pol_sigma-70-like"/>
</dbReference>
<dbReference type="GO" id="GO:0003677">
    <property type="term" value="F:DNA binding"/>
    <property type="evidence" value="ECO:0007669"/>
    <property type="project" value="UniProtKB-KW"/>
</dbReference>
<dbReference type="InterPro" id="IPR013324">
    <property type="entry name" value="RNA_pol_sigma_r3/r4-like"/>
</dbReference>
<evidence type="ECO:0000256" key="5">
    <source>
        <dbReference type="ARBA" id="ARBA00023163"/>
    </source>
</evidence>
<dbReference type="SUPFAM" id="SSF88946">
    <property type="entry name" value="Sigma2 domain of RNA polymerase sigma factors"/>
    <property type="match status" value="1"/>
</dbReference>
<dbReference type="CDD" id="cd06171">
    <property type="entry name" value="Sigma70_r4"/>
    <property type="match status" value="1"/>
</dbReference>
<evidence type="ECO:0000313" key="10">
    <source>
        <dbReference type="EMBL" id="QOY37934.1"/>
    </source>
</evidence>
<dbReference type="KEGG" id="aia:AWH56_010390"/>
<dbReference type="GO" id="GO:0006352">
    <property type="term" value="P:DNA-templated transcription initiation"/>
    <property type="evidence" value="ECO:0007669"/>
    <property type="project" value="InterPro"/>
</dbReference>
<dbReference type="NCBIfam" id="TIGR02937">
    <property type="entry name" value="sigma70-ECF"/>
    <property type="match status" value="1"/>
</dbReference>
<feature type="domain" description="RNA polymerase sigma factor 70 region 4 type 2" evidence="8">
    <location>
        <begin position="111"/>
        <end position="162"/>
    </location>
</feature>
<dbReference type="Pfam" id="PF08281">
    <property type="entry name" value="Sigma70_r4_2"/>
    <property type="match status" value="1"/>
</dbReference>
<evidence type="ECO:0000256" key="1">
    <source>
        <dbReference type="ARBA" id="ARBA00010641"/>
    </source>
</evidence>
<proteinExistence type="inferred from homology"/>
<evidence type="ECO:0000256" key="4">
    <source>
        <dbReference type="ARBA" id="ARBA00023125"/>
    </source>
</evidence>
<keyword evidence="2 6" id="KW-0805">Transcription regulation</keyword>
<keyword evidence="4 6" id="KW-0238">DNA-binding</keyword>
<reference evidence="9 11" key="1">
    <citation type="submission" date="2016-10" db="EMBL/GenBank/DDBJ databases">
        <title>Draft genome sequences of four alkaliphilic bacteria belonging to the Anaerobacillus genus.</title>
        <authorList>
            <person name="Bassil N.M."/>
            <person name="Lloyd J.R."/>
        </authorList>
    </citation>
    <scope>NUCLEOTIDE SEQUENCE [LARGE SCALE GENOMIC DNA]</scope>
    <source>
        <strain evidence="9 11">NB2006</strain>
    </source>
</reference>
<comment type="similarity">
    <text evidence="1 6">Belongs to the sigma-70 factor family. ECF subfamily.</text>
</comment>
<gene>
    <name evidence="10" type="ORF">AWH56_010390</name>
    <name evidence="9" type="ORF">AWH56_18600</name>
</gene>
<dbReference type="InterPro" id="IPR036388">
    <property type="entry name" value="WH-like_DNA-bd_sf"/>
</dbReference>
<name>A0A1S2L8U3_9BACI</name>
<keyword evidence="11" id="KW-1185">Reference proteome</keyword>
<evidence type="ECO:0000256" key="3">
    <source>
        <dbReference type="ARBA" id="ARBA00023082"/>
    </source>
</evidence>
<evidence type="ECO:0000259" key="8">
    <source>
        <dbReference type="Pfam" id="PF08281"/>
    </source>
</evidence>
<dbReference type="InterPro" id="IPR013249">
    <property type="entry name" value="RNA_pol_sigma70_r4_t2"/>
</dbReference>
<dbReference type="InterPro" id="IPR000838">
    <property type="entry name" value="RNA_pol_sigma70_ECF_CS"/>
</dbReference>
<dbReference type="InterPro" id="IPR007627">
    <property type="entry name" value="RNA_pol_sigma70_r2"/>
</dbReference>
<dbReference type="GO" id="GO:0006950">
    <property type="term" value="P:response to stress"/>
    <property type="evidence" value="ECO:0007669"/>
    <property type="project" value="UniProtKB-ARBA"/>
</dbReference>
<evidence type="ECO:0000313" key="9">
    <source>
        <dbReference type="EMBL" id="OIJ08734.1"/>
    </source>
</evidence>
<reference evidence="10 11" key="2">
    <citation type="journal article" date="2017" name="Genome Announc.">
        <title>Draft Genome Sequences of Four Alkaliphilic Bacteria Belonging to the Anaerobacillus Genus.</title>
        <authorList>
            <person name="Bassil N.M."/>
            <person name="Lloyd J.R."/>
        </authorList>
    </citation>
    <scope>NUCLEOTIDE SEQUENCE [LARGE SCALE GENOMIC DNA]</scope>
    <source>
        <strain evidence="10 11">NB2006</strain>
    </source>
</reference>
<feature type="domain" description="RNA polymerase sigma-70 region 2" evidence="7">
    <location>
        <begin position="13"/>
        <end position="79"/>
    </location>
</feature>
<dbReference type="AlphaFoldDB" id="A0A1S2L8U3"/>
<dbReference type="EMBL" id="CP063356">
    <property type="protein sequence ID" value="QOY37934.1"/>
    <property type="molecule type" value="Genomic_DNA"/>
</dbReference>
<sequence length="181" mass="21495">MTNSYDKEIIQQLYDDYLEEVYQYCLYFTNNQSEAEDLTQDTFIKVMKNLHSFQGKSSAKTWILSIARHTTIDHFRKRKVSDFLPELFSRFSATPYGIPEAQLDHLEEWEQLQWALLKLKPDFRNVVILRGLKELSIKETAEVLNWKETKVKVDYHRALKQLQNYISKNKEGGFIIHEDAK</sequence>
<accession>A0A1S2L8U3</accession>
<dbReference type="Proteomes" id="UP000180175">
    <property type="component" value="Chromosome"/>
</dbReference>
<dbReference type="RefSeq" id="WP_071318462.1">
    <property type="nucleotide sequence ID" value="NZ_CP063356.2"/>
</dbReference>
<dbReference type="Pfam" id="PF04542">
    <property type="entry name" value="Sigma70_r2"/>
    <property type="match status" value="1"/>
</dbReference>